<dbReference type="InterPro" id="IPR038071">
    <property type="entry name" value="UROD/MetE-like_sf"/>
</dbReference>
<sequence>MKKDFENAPFRADVVGSFLRPEKLKNARKAFSEGKIDASGLKAVEDECIRDLVKKEKEHGMKGVTDGEFRRSWWHLDFMWGLNGIEKEEMKEGYHFHGENTRNDSAHLVDKVSFNPQHPFFEHFKFLRDIAGEDVVPRQTIPAPAQTYAELTRGENTEDIKRIYGGDNHALLTDLATAYHKTILAFYELGCRNIQLDDCTWGMLVDRRFWTNQGGDDYDVRELADTYLEVNNMAIENLPEDLVINTHVCRGNYHSTWAASGGYEPIANILFSHEKVHAFYLEYDSDRAGGFEPLRFVPKDKLVVLGLITSKSPKLENREEILGRIDDASNYIPKDRLCLSPQCGFSSTEEGNKLTEDEQWKKVDLVQSIAKEVWG</sequence>
<evidence type="ECO:0000313" key="2">
    <source>
        <dbReference type="EMBL" id="MCO6025721.1"/>
    </source>
</evidence>
<dbReference type="Gene3D" id="3.20.20.210">
    <property type="match status" value="1"/>
</dbReference>
<evidence type="ECO:0000313" key="3">
    <source>
        <dbReference type="Proteomes" id="UP001204015"/>
    </source>
</evidence>
<keyword evidence="3" id="KW-1185">Reference proteome</keyword>
<proteinExistence type="predicted"/>
<dbReference type="Pfam" id="PF01717">
    <property type="entry name" value="Meth_synt_2"/>
    <property type="match status" value="1"/>
</dbReference>
<gene>
    <name evidence="2" type="ORF">NG821_07690</name>
</gene>
<dbReference type="EC" id="2.1.1.14" evidence="2"/>
<dbReference type="PANTHER" id="PTHR43844:SF1">
    <property type="entry name" value="METHIONINE SYNTHASE"/>
    <property type="match status" value="1"/>
</dbReference>
<dbReference type="PANTHER" id="PTHR43844">
    <property type="entry name" value="METHIONINE SYNTHASE"/>
    <property type="match status" value="1"/>
</dbReference>
<dbReference type="InterPro" id="IPR002629">
    <property type="entry name" value="Met_Synth_C/arc"/>
</dbReference>
<dbReference type="CDD" id="cd03311">
    <property type="entry name" value="CIMS_C_terminal_like"/>
    <property type="match status" value="1"/>
</dbReference>
<dbReference type="EMBL" id="JAMXLY010000025">
    <property type="protein sequence ID" value="MCO6025721.1"/>
    <property type="molecule type" value="Genomic_DNA"/>
</dbReference>
<evidence type="ECO:0000259" key="1">
    <source>
        <dbReference type="Pfam" id="PF01717"/>
    </source>
</evidence>
<keyword evidence="2" id="KW-0489">Methyltransferase</keyword>
<dbReference type="RefSeq" id="WP_252761078.1">
    <property type="nucleotide sequence ID" value="NZ_JAMXLY010000025.1"/>
</dbReference>
<comment type="caution">
    <text evidence="2">The sequence shown here is derived from an EMBL/GenBank/DDBJ whole genome shotgun (WGS) entry which is preliminary data.</text>
</comment>
<dbReference type="GO" id="GO:0003871">
    <property type="term" value="F:5-methyltetrahydropteroyltriglutamate-homocysteine S-methyltransferase activity"/>
    <property type="evidence" value="ECO:0007669"/>
    <property type="project" value="UniProtKB-EC"/>
</dbReference>
<dbReference type="NCBIfam" id="NF005085">
    <property type="entry name" value="PRK06520.1"/>
    <property type="match status" value="1"/>
</dbReference>
<keyword evidence="2" id="KW-0808">Transferase</keyword>
<protein>
    <submittedName>
        <fullName evidence="2">5-methyltetrahydropteroyltriglutamate--homocysteine S-methyltransferase</fullName>
        <ecNumber evidence="2">2.1.1.14</ecNumber>
    </submittedName>
</protein>
<accession>A0ABT1BXE7</accession>
<name>A0ABT1BXE7_9BACT</name>
<dbReference type="Proteomes" id="UP001204015">
    <property type="component" value="Unassembled WGS sequence"/>
</dbReference>
<dbReference type="GO" id="GO:0032259">
    <property type="term" value="P:methylation"/>
    <property type="evidence" value="ECO:0007669"/>
    <property type="project" value="UniProtKB-KW"/>
</dbReference>
<feature type="domain" description="Cobalamin-independent methionine synthase MetE C-terminal/archaeal" evidence="1">
    <location>
        <begin position="169"/>
        <end position="348"/>
    </location>
</feature>
<reference evidence="2 3" key="1">
    <citation type="submission" date="2022-06" db="EMBL/GenBank/DDBJ databases">
        <title>A taxonomic note on the genus Prevotella: Description of four novel genera and emended description of the genera Hallella and Xylanibacter.</title>
        <authorList>
            <person name="Hitch T.C.A."/>
        </authorList>
    </citation>
    <scope>NUCLEOTIDE SEQUENCE [LARGE SCALE GENOMIC DNA]</scope>
    <source>
        <strain evidence="2 3">DSM 100619</strain>
    </source>
</reference>
<dbReference type="SUPFAM" id="SSF51726">
    <property type="entry name" value="UROD/MetE-like"/>
    <property type="match status" value="1"/>
</dbReference>
<organism evidence="2 3">
    <name type="scientific">Segatella cerevisiae</name>
    <dbReference type="NCBI Taxonomy" id="2053716"/>
    <lineage>
        <taxon>Bacteria</taxon>
        <taxon>Pseudomonadati</taxon>
        <taxon>Bacteroidota</taxon>
        <taxon>Bacteroidia</taxon>
        <taxon>Bacteroidales</taxon>
        <taxon>Prevotellaceae</taxon>
        <taxon>Segatella</taxon>
    </lineage>
</organism>